<accession>A0A9W8XAE8</accession>
<name>A0A9W8XAE8_9PLEO</name>
<comment type="caution">
    <text evidence="2">The sequence shown here is derived from an EMBL/GenBank/DDBJ whole genome shotgun (WGS) entry which is preliminary data.</text>
</comment>
<dbReference type="Gene3D" id="2.60.200.20">
    <property type="match status" value="1"/>
</dbReference>
<feature type="region of interest" description="Disordered" evidence="1">
    <location>
        <begin position="192"/>
        <end position="241"/>
    </location>
</feature>
<feature type="region of interest" description="Disordered" evidence="1">
    <location>
        <begin position="155"/>
        <end position="175"/>
    </location>
</feature>
<dbReference type="SUPFAM" id="SSF49879">
    <property type="entry name" value="SMAD/FHA domain"/>
    <property type="match status" value="1"/>
</dbReference>
<dbReference type="AlphaFoldDB" id="A0A9W8XAE8"/>
<evidence type="ECO:0008006" key="4">
    <source>
        <dbReference type="Google" id="ProtNLM"/>
    </source>
</evidence>
<feature type="compositionally biased region" description="Low complexity" evidence="1">
    <location>
        <begin position="199"/>
        <end position="211"/>
    </location>
</feature>
<feature type="compositionally biased region" description="Basic and acidic residues" evidence="1">
    <location>
        <begin position="219"/>
        <end position="232"/>
    </location>
</feature>
<keyword evidence="3" id="KW-1185">Reference proteome</keyword>
<protein>
    <recommendedName>
        <fullName evidence="4">FHA domain-containing protein</fullName>
    </recommendedName>
</protein>
<proteinExistence type="predicted"/>
<dbReference type="GeneID" id="80915332"/>
<evidence type="ECO:0000313" key="3">
    <source>
        <dbReference type="Proteomes" id="UP001140513"/>
    </source>
</evidence>
<gene>
    <name evidence="2" type="ORF">N0V89_011802</name>
</gene>
<dbReference type="InterPro" id="IPR008984">
    <property type="entry name" value="SMAD_FHA_dom_sf"/>
</dbReference>
<evidence type="ECO:0000256" key="1">
    <source>
        <dbReference type="SAM" id="MobiDB-lite"/>
    </source>
</evidence>
<dbReference type="RefSeq" id="XP_056065831.1">
    <property type="nucleotide sequence ID" value="XM_056220528.1"/>
</dbReference>
<sequence length="322" mass="34148">MASIIAAIVPVTDEAKEALKRGRNSVWVMPASELPESLKSAIEADCHQERYPDAIVYDVARVHTGSRKSMTFGRKRTSTVQLLSPAIEETHCALSLGPGCSLWLDNKSTQGLFTASEPGKKGDLAPNAAFELTEPTTVTMGRHGFRIYPGKPTAAMKKGTPPAHDGATHIQGKHAAGIRDDANASTLKHAIKRGRTHAKSSAISSNKANKAGPTSHEPASTHETAHHSRADEPSTITTSDDKAAHEPTLIHDGEHTATVTGGVKRKIEVGPADAGDEMGDVEEPPAKRIRQEDQGGVDWFGAMGHASLLGLSAFAVAQRFIG</sequence>
<reference evidence="2" key="1">
    <citation type="submission" date="2022-10" db="EMBL/GenBank/DDBJ databases">
        <title>Tapping the CABI collections for fungal endophytes: first genome assemblies for Collariella, Neodidymelliopsis, Ascochyta clinopodiicola, Didymella pomorum, Didymosphaeria variabile, Neocosmospora piperis and Neocucurbitaria cava.</title>
        <authorList>
            <person name="Hill R."/>
        </authorList>
    </citation>
    <scope>NUCLEOTIDE SEQUENCE</scope>
    <source>
        <strain evidence="2">IMI 356815</strain>
    </source>
</reference>
<dbReference type="EMBL" id="JAPEUX010000009">
    <property type="protein sequence ID" value="KAJ4345667.1"/>
    <property type="molecule type" value="Genomic_DNA"/>
</dbReference>
<evidence type="ECO:0000313" key="2">
    <source>
        <dbReference type="EMBL" id="KAJ4345667.1"/>
    </source>
</evidence>
<organism evidence="2 3">
    <name type="scientific">Didymosphaeria variabile</name>
    <dbReference type="NCBI Taxonomy" id="1932322"/>
    <lineage>
        <taxon>Eukaryota</taxon>
        <taxon>Fungi</taxon>
        <taxon>Dikarya</taxon>
        <taxon>Ascomycota</taxon>
        <taxon>Pezizomycotina</taxon>
        <taxon>Dothideomycetes</taxon>
        <taxon>Pleosporomycetidae</taxon>
        <taxon>Pleosporales</taxon>
        <taxon>Massarineae</taxon>
        <taxon>Didymosphaeriaceae</taxon>
        <taxon>Didymosphaeria</taxon>
    </lineage>
</organism>
<dbReference type="Proteomes" id="UP001140513">
    <property type="component" value="Unassembled WGS sequence"/>
</dbReference>